<evidence type="ECO:0000256" key="1">
    <source>
        <dbReference type="SAM" id="MobiDB-lite"/>
    </source>
</evidence>
<proteinExistence type="predicted"/>
<accession>A0A6C0K972</accession>
<dbReference type="Pfam" id="PF19150">
    <property type="entry name" value="DUF5832"/>
    <property type="match status" value="1"/>
</dbReference>
<dbReference type="InterPro" id="IPR043872">
    <property type="entry name" value="DUF5832"/>
</dbReference>
<name>A0A6C0K972_9ZZZZ</name>
<feature type="region of interest" description="Disordered" evidence="1">
    <location>
        <begin position="225"/>
        <end position="256"/>
    </location>
</feature>
<evidence type="ECO:0000313" key="2">
    <source>
        <dbReference type="EMBL" id="QHU13237.1"/>
    </source>
</evidence>
<dbReference type="EMBL" id="MN740815">
    <property type="protein sequence ID" value="QHU13237.1"/>
    <property type="molecule type" value="Genomic_DNA"/>
</dbReference>
<reference evidence="2" key="1">
    <citation type="journal article" date="2020" name="Nature">
        <title>Giant virus diversity and host interactions through global metagenomics.</title>
        <authorList>
            <person name="Schulz F."/>
            <person name="Roux S."/>
            <person name="Paez-Espino D."/>
            <person name="Jungbluth S."/>
            <person name="Walsh D.A."/>
            <person name="Denef V.J."/>
            <person name="McMahon K.D."/>
            <person name="Konstantinidis K.T."/>
            <person name="Eloe-Fadrosh E.A."/>
            <person name="Kyrpides N.C."/>
            <person name="Woyke T."/>
        </authorList>
    </citation>
    <scope>NUCLEOTIDE SEQUENCE</scope>
    <source>
        <strain evidence="2">GVMAG-S-1101178-127</strain>
    </source>
</reference>
<protein>
    <submittedName>
        <fullName evidence="2">Uncharacterized protein</fullName>
    </submittedName>
</protein>
<sequence>MSTDNKKQKVELPKTDEEGVVDYLDEDPELPNQRYVIVSFISPEKVIERKQDFFFKHFMQWTDYDFKVKGLEHLADYIAKKYSLKIDDIMKDIHDFEKTHREEIKKSDIPEQYQVFLLKHEKEVQEAFDKANSFQCNIRGVKVRRAFPSYEEAQLWCKVLQRKYPKDNLMIGRMGCWLPWEPSEHLMENVEYANSQLNEIMRKYKENEANRELFFAEEREMSIKAQKEENAKRRAEQNQLQDLAKPVHPAEGAMRD</sequence>
<dbReference type="AlphaFoldDB" id="A0A6C0K972"/>
<feature type="compositionally biased region" description="Basic and acidic residues" evidence="1">
    <location>
        <begin position="225"/>
        <end position="236"/>
    </location>
</feature>
<organism evidence="2">
    <name type="scientific">viral metagenome</name>
    <dbReference type="NCBI Taxonomy" id="1070528"/>
    <lineage>
        <taxon>unclassified sequences</taxon>
        <taxon>metagenomes</taxon>
        <taxon>organismal metagenomes</taxon>
    </lineage>
</organism>